<feature type="non-terminal residue" evidence="2">
    <location>
        <position position="1"/>
    </location>
</feature>
<protein>
    <submittedName>
        <fullName evidence="2">Uncharacterized protein</fullName>
    </submittedName>
</protein>
<name>A0A3L6FN16_MAIZE</name>
<proteinExistence type="predicted"/>
<organism evidence="2">
    <name type="scientific">Zea mays</name>
    <name type="common">Maize</name>
    <dbReference type="NCBI Taxonomy" id="4577"/>
    <lineage>
        <taxon>Eukaryota</taxon>
        <taxon>Viridiplantae</taxon>
        <taxon>Streptophyta</taxon>
        <taxon>Embryophyta</taxon>
        <taxon>Tracheophyta</taxon>
        <taxon>Spermatophyta</taxon>
        <taxon>Magnoliopsida</taxon>
        <taxon>Liliopsida</taxon>
        <taxon>Poales</taxon>
        <taxon>Poaceae</taxon>
        <taxon>PACMAD clade</taxon>
        <taxon>Panicoideae</taxon>
        <taxon>Andropogonodae</taxon>
        <taxon>Andropogoneae</taxon>
        <taxon>Tripsacinae</taxon>
        <taxon>Zea</taxon>
    </lineage>
</organism>
<gene>
    <name evidence="2" type="ORF">Zm00014a_038499</name>
</gene>
<evidence type="ECO:0000256" key="1">
    <source>
        <dbReference type="SAM" id="MobiDB-lite"/>
    </source>
</evidence>
<sequence length="24" mass="2915">YRLNCPYRPGEPPFTENHTLEKPR</sequence>
<dbReference type="AlphaFoldDB" id="A0A3L6FN16"/>
<evidence type="ECO:0000313" key="2">
    <source>
        <dbReference type="EMBL" id="PWZ34230.1"/>
    </source>
</evidence>
<feature type="region of interest" description="Disordered" evidence="1">
    <location>
        <begin position="1"/>
        <end position="24"/>
    </location>
</feature>
<accession>A0A3L6FN16</accession>
<reference evidence="2" key="1">
    <citation type="journal article" date="2018" name="Nat. Genet.">
        <title>Extensive intraspecific gene order and gene structural variations between Mo17 and other maize genomes.</title>
        <authorList>
            <person name="Sun S."/>
            <person name="Zhou Y."/>
            <person name="Chen J."/>
            <person name="Shi J."/>
            <person name="Zhao H."/>
            <person name="Zhao H."/>
            <person name="Song W."/>
            <person name="Zhang M."/>
            <person name="Cui Y."/>
            <person name="Dong X."/>
            <person name="Liu H."/>
            <person name="Ma X."/>
            <person name="Jiao Y."/>
            <person name="Wang B."/>
            <person name="Wei X."/>
            <person name="Stein J.C."/>
            <person name="Glaubitz J.C."/>
            <person name="Lu F."/>
            <person name="Yu G."/>
            <person name="Liang C."/>
            <person name="Fengler K."/>
            <person name="Li B."/>
            <person name="Rafalski A."/>
            <person name="Schnable P.S."/>
            <person name="Ware D.H."/>
            <person name="Buckler E.S."/>
            <person name="Lai J."/>
        </authorList>
    </citation>
    <scope>NUCLEOTIDE SEQUENCE [LARGE SCALE GENOMIC DNA]</scope>
    <source>
        <tissue evidence="2">Seedling</tissue>
    </source>
</reference>
<comment type="caution">
    <text evidence="2">The sequence shown here is derived from an EMBL/GenBank/DDBJ whole genome shotgun (WGS) entry which is preliminary data.</text>
</comment>
<dbReference type="Proteomes" id="UP000251960">
    <property type="component" value="Chromosome 3"/>
</dbReference>
<dbReference type="EMBL" id="NCVQ01000004">
    <property type="protein sequence ID" value="PWZ34230.1"/>
    <property type="molecule type" value="Genomic_DNA"/>
</dbReference>